<keyword evidence="3" id="KW-1185">Reference proteome</keyword>
<feature type="chain" id="PRO_5002588810" description="TonB C-terminal domain-containing protein" evidence="1">
    <location>
        <begin position="27"/>
        <end position="239"/>
    </location>
</feature>
<protein>
    <recommendedName>
        <fullName evidence="4">TonB C-terminal domain-containing protein</fullName>
    </recommendedName>
</protein>
<name>A0A0H0XL98_9SPHN</name>
<dbReference type="RefSeq" id="WP_047094022.1">
    <property type="nucleotide sequence ID" value="NZ_LBHU01000003.1"/>
</dbReference>
<evidence type="ECO:0000313" key="3">
    <source>
        <dbReference type="Proteomes" id="UP000053455"/>
    </source>
</evidence>
<evidence type="ECO:0008006" key="4">
    <source>
        <dbReference type="Google" id="ProtNLM"/>
    </source>
</evidence>
<dbReference type="AlphaFoldDB" id="A0A0H0XL98"/>
<evidence type="ECO:0000256" key="1">
    <source>
        <dbReference type="SAM" id="SignalP"/>
    </source>
</evidence>
<dbReference type="PATRIC" id="fig|874156.12.peg.2161"/>
<dbReference type="OrthoDB" id="7549064at2"/>
<organism evidence="2 3">
    <name type="scientific">Aurantiacibacter marinus</name>
    <dbReference type="NCBI Taxonomy" id="874156"/>
    <lineage>
        <taxon>Bacteria</taxon>
        <taxon>Pseudomonadati</taxon>
        <taxon>Pseudomonadota</taxon>
        <taxon>Alphaproteobacteria</taxon>
        <taxon>Sphingomonadales</taxon>
        <taxon>Erythrobacteraceae</taxon>
        <taxon>Aurantiacibacter</taxon>
    </lineage>
</organism>
<accession>A0A0H0XL98</accession>
<sequence>MYDKKLPLLSVTLCIFAAVLSSPAQAQHADNDYDYRERTRELAFDPQRFFPEGTRPWMEIIYSGDDYGFPVYSIAIQKGCTSDDTGEARRNCGNRLIARMVRAPFDGEPLRPRNRGQVLFGYLFDEGVGDDLALRDALARYQLEWLETDVSGCEPAMALLEADPVLSFFATQLTPSEGIPQLALHADKIRFVHRGSYLSETTYYGWAAPESPGEWAVQFAQSLEACWRPASSIAPWERD</sequence>
<proteinExistence type="predicted"/>
<dbReference type="EMBL" id="LBHU01000003">
    <property type="protein sequence ID" value="KLI63129.1"/>
    <property type="molecule type" value="Genomic_DNA"/>
</dbReference>
<feature type="signal peptide" evidence="1">
    <location>
        <begin position="1"/>
        <end position="26"/>
    </location>
</feature>
<keyword evidence="1" id="KW-0732">Signal</keyword>
<dbReference type="Proteomes" id="UP000053455">
    <property type="component" value="Unassembled WGS sequence"/>
</dbReference>
<comment type="caution">
    <text evidence="2">The sequence shown here is derived from an EMBL/GenBank/DDBJ whole genome shotgun (WGS) entry which is preliminary data.</text>
</comment>
<reference evidence="2 3" key="1">
    <citation type="submission" date="2015-04" db="EMBL/GenBank/DDBJ databases">
        <title>The draft genome sequence of Erythrobacter marinus HWDM-33.</title>
        <authorList>
            <person name="Zhuang L."/>
            <person name="Liu Y."/>
            <person name="Shao Z."/>
        </authorList>
    </citation>
    <scope>NUCLEOTIDE SEQUENCE [LARGE SCALE GENOMIC DNA]</scope>
    <source>
        <strain evidence="2 3">HWDM-33</strain>
    </source>
</reference>
<evidence type="ECO:0000313" key="2">
    <source>
        <dbReference type="EMBL" id="KLI63129.1"/>
    </source>
</evidence>
<gene>
    <name evidence="2" type="ORF">AAV99_10530</name>
</gene>